<evidence type="ECO:0000313" key="2">
    <source>
        <dbReference type="Proteomes" id="UP000623067"/>
    </source>
</evidence>
<protein>
    <submittedName>
        <fullName evidence="1">Uncharacterized protein</fullName>
    </submittedName>
</protein>
<dbReference type="AlphaFoldDB" id="A0A916WSI2"/>
<dbReference type="EMBL" id="BMIH01000002">
    <property type="protein sequence ID" value="GGB25471.1"/>
    <property type="molecule type" value="Genomic_DNA"/>
</dbReference>
<comment type="caution">
    <text evidence="1">The sequence shown here is derived from an EMBL/GenBank/DDBJ whole genome shotgun (WGS) entry which is preliminary data.</text>
</comment>
<accession>A0A916WSI2</accession>
<gene>
    <name evidence="1" type="ORF">GCM10011380_13820</name>
</gene>
<proteinExistence type="predicted"/>
<organism evidence="1 2">
    <name type="scientific">Sphingomonas metalli</name>
    <dbReference type="NCBI Taxonomy" id="1779358"/>
    <lineage>
        <taxon>Bacteria</taxon>
        <taxon>Pseudomonadati</taxon>
        <taxon>Pseudomonadota</taxon>
        <taxon>Alphaproteobacteria</taxon>
        <taxon>Sphingomonadales</taxon>
        <taxon>Sphingomonadaceae</taxon>
        <taxon>Sphingomonas</taxon>
    </lineage>
</organism>
<evidence type="ECO:0000313" key="1">
    <source>
        <dbReference type="EMBL" id="GGB25471.1"/>
    </source>
</evidence>
<name>A0A916WSI2_9SPHN</name>
<reference evidence="1" key="2">
    <citation type="submission" date="2020-09" db="EMBL/GenBank/DDBJ databases">
        <authorList>
            <person name="Sun Q."/>
            <person name="Zhou Y."/>
        </authorList>
    </citation>
    <scope>NUCLEOTIDE SEQUENCE</scope>
    <source>
        <strain evidence="1">CGMCC 1.15330</strain>
    </source>
</reference>
<sequence length="136" mass="15548">MGQGGYRPFLFQVSGRREGGRVMGVTIMKTFTITAAIAALAATAIPGAASAQRGWQPIAQRQANLDRRIEQGIRSGRLTRPEARRINAEFNQLSRLEARYRSNGLTLRERNDLDRRYDALSARIRYEKNDRQDRRR</sequence>
<keyword evidence="2" id="KW-1185">Reference proteome</keyword>
<dbReference type="Proteomes" id="UP000623067">
    <property type="component" value="Unassembled WGS sequence"/>
</dbReference>
<reference evidence="1" key="1">
    <citation type="journal article" date="2014" name="Int. J. Syst. Evol. Microbiol.">
        <title>Complete genome sequence of Corynebacterium casei LMG S-19264T (=DSM 44701T), isolated from a smear-ripened cheese.</title>
        <authorList>
            <consortium name="US DOE Joint Genome Institute (JGI-PGF)"/>
            <person name="Walter F."/>
            <person name="Albersmeier A."/>
            <person name="Kalinowski J."/>
            <person name="Ruckert C."/>
        </authorList>
    </citation>
    <scope>NUCLEOTIDE SEQUENCE</scope>
    <source>
        <strain evidence="1">CGMCC 1.15330</strain>
    </source>
</reference>